<dbReference type="InterPro" id="IPR008942">
    <property type="entry name" value="ENTH_VHS"/>
</dbReference>
<feature type="compositionally biased region" description="Basic residues" evidence="3">
    <location>
        <begin position="558"/>
        <end position="567"/>
    </location>
</feature>
<dbReference type="Pfam" id="PF01805">
    <property type="entry name" value="Surp"/>
    <property type="match status" value="1"/>
</dbReference>
<dbReference type="InterPro" id="IPR035967">
    <property type="entry name" value="SWAP/Surp_sf"/>
</dbReference>
<feature type="region of interest" description="Disordered" evidence="3">
    <location>
        <begin position="385"/>
        <end position="567"/>
    </location>
</feature>
<dbReference type="PANTHER" id="PTHR23140">
    <property type="entry name" value="RNA PROCESSING PROTEIN LD23810P"/>
    <property type="match status" value="1"/>
</dbReference>
<accession>A0A7J6N2W1</accession>
<dbReference type="SMART" id="SM00648">
    <property type="entry name" value="SWAP"/>
    <property type="match status" value="1"/>
</dbReference>
<dbReference type="GO" id="GO:0006396">
    <property type="term" value="P:RNA processing"/>
    <property type="evidence" value="ECO:0007669"/>
    <property type="project" value="InterPro"/>
</dbReference>
<dbReference type="GO" id="GO:0005634">
    <property type="term" value="C:nucleus"/>
    <property type="evidence" value="ECO:0007669"/>
    <property type="project" value="TreeGrafter"/>
</dbReference>
<evidence type="ECO:0000259" key="5">
    <source>
        <dbReference type="PROSITE" id="PS51391"/>
    </source>
</evidence>
<feature type="coiled-coil region" evidence="2">
    <location>
        <begin position="16"/>
        <end position="43"/>
    </location>
</feature>
<feature type="compositionally biased region" description="Basic residues" evidence="3">
    <location>
        <begin position="500"/>
        <end position="547"/>
    </location>
</feature>
<feature type="compositionally biased region" description="Acidic residues" evidence="3">
    <location>
        <begin position="386"/>
        <end position="409"/>
    </location>
</feature>
<dbReference type="InterPro" id="IPR000061">
    <property type="entry name" value="Surp"/>
</dbReference>
<feature type="compositionally biased region" description="Polar residues" evidence="3">
    <location>
        <begin position="469"/>
        <end position="479"/>
    </location>
</feature>
<dbReference type="SUPFAM" id="SSF109905">
    <property type="entry name" value="Surp module (SWAP domain)"/>
    <property type="match status" value="1"/>
</dbReference>
<dbReference type="AlphaFoldDB" id="A0A7J6N2W1"/>
<evidence type="ECO:0000256" key="2">
    <source>
        <dbReference type="SAM" id="Coils"/>
    </source>
</evidence>
<evidence type="ECO:0000256" key="1">
    <source>
        <dbReference type="ARBA" id="ARBA00022884"/>
    </source>
</evidence>
<dbReference type="InterPro" id="IPR051485">
    <property type="entry name" value="SR-CTD_assoc_factor"/>
</dbReference>
<keyword evidence="2" id="KW-0175">Coiled coil</keyword>
<evidence type="ECO:0000259" key="4">
    <source>
        <dbReference type="PROSITE" id="PS50128"/>
    </source>
</evidence>
<feature type="compositionally biased region" description="Acidic residues" evidence="3">
    <location>
        <begin position="424"/>
        <end position="441"/>
    </location>
</feature>
<dbReference type="PROSITE" id="PS50128">
    <property type="entry name" value="SURP"/>
    <property type="match status" value="1"/>
</dbReference>
<dbReference type="OrthoDB" id="377209at2759"/>
<name>A0A7J6N2W1_PERCH</name>
<dbReference type="Proteomes" id="UP000591131">
    <property type="component" value="Unassembled WGS sequence"/>
</dbReference>
<dbReference type="SMART" id="SM00582">
    <property type="entry name" value="RPR"/>
    <property type="match status" value="1"/>
</dbReference>
<dbReference type="Gene3D" id="1.25.40.90">
    <property type="match status" value="1"/>
</dbReference>
<dbReference type="EMBL" id="JAAPAO010000002">
    <property type="protein sequence ID" value="KAF4678185.1"/>
    <property type="molecule type" value="Genomic_DNA"/>
</dbReference>
<evidence type="ECO:0000313" key="7">
    <source>
        <dbReference type="Proteomes" id="UP000591131"/>
    </source>
</evidence>
<dbReference type="GO" id="GO:0003723">
    <property type="term" value="F:RNA binding"/>
    <property type="evidence" value="ECO:0007669"/>
    <property type="project" value="UniProtKB-KW"/>
</dbReference>
<dbReference type="InterPro" id="IPR006569">
    <property type="entry name" value="CID_dom"/>
</dbReference>
<protein>
    <submittedName>
        <fullName evidence="6">U2 snRNP-associated SURP domain-containing protein</fullName>
    </submittedName>
</protein>
<dbReference type="PROSITE" id="PS51391">
    <property type="entry name" value="CID"/>
    <property type="match status" value="1"/>
</dbReference>
<sequence length="567" mass="64509">MTDMSRPWMPGGGRKMKAMDDMLEELKEKHRRQAARRAEAKQLAANAERVNVKVPHEKDPETGEDNLMMYIDKVSKYVARHGREFEKYLETLARAGDKRLQFILEPVNSPANIYYRWRVCAYLNGDTQAQYSTKPFMIYGKGHLWVPPGRSETTAQETSEGVAKANDKFESTVLSEEDRTHLLKDLLPNLSTKRKSIEQAMVWCMDRSRAAEDLISQIYPNMSEGSSKPLSETSLQTISSAYLMNDLLHNAGASTAKAGWQFRSALEKILPSAAAQIAGEGKTPELVEAWRKCAESWAAKELFDLHFIHGILLELEGPSNDAEDEGVVLTDKDLALMEEWKGYDNGQLDKVCESHGISVRQRTQEAKLKQLKRWLAKVTDDRQELDGVDVSDDDISELSQQDDDMSDGEPLEHEASEAVADNWETLEDNPDEEDVDGEPMESTEPTSTLSFGVSAPVSGPKCGGERKNPNTVATVNNDRVQVVADISSLMVDLAPPKVITPKRRERKHEKSRRRSRTRSTSRDRRRSRKRSRSPEIRRRHRRSRRSTTRSPSRERSRDRSRRRGWRD</sequence>
<comment type="caution">
    <text evidence="6">The sequence shown here is derived from an EMBL/GenBank/DDBJ whole genome shotgun (WGS) entry which is preliminary data.</text>
</comment>
<evidence type="ECO:0000313" key="6">
    <source>
        <dbReference type="EMBL" id="KAF4678185.1"/>
    </source>
</evidence>
<proteinExistence type="predicted"/>
<feature type="domain" description="SURP motif" evidence="4">
    <location>
        <begin position="70"/>
        <end position="115"/>
    </location>
</feature>
<reference evidence="6 7" key="1">
    <citation type="submission" date="2020-04" db="EMBL/GenBank/DDBJ databases">
        <title>Perkinsus chesapeaki whole genome sequence.</title>
        <authorList>
            <person name="Bogema D.R."/>
        </authorList>
    </citation>
    <scope>NUCLEOTIDE SEQUENCE [LARGE SCALE GENOMIC DNA]</scope>
    <source>
        <strain evidence="6">ATCC PRA-425</strain>
    </source>
</reference>
<dbReference type="Gene3D" id="1.10.10.790">
    <property type="entry name" value="Surp module"/>
    <property type="match status" value="1"/>
</dbReference>
<dbReference type="PANTHER" id="PTHR23140:SF0">
    <property type="entry name" value="U2 SNRNP-ASSOCIATED SURP MOTIF-CONTAINING PROTEIN"/>
    <property type="match status" value="1"/>
</dbReference>
<keyword evidence="7" id="KW-1185">Reference proteome</keyword>
<dbReference type="Pfam" id="PF04818">
    <property type="entry name" value="CID"/>
    <property type="match status" value="1"/>
</dbReference>
<feature type="domain" description="CID" evidence="5">
    <location>
        <begin position="171"/>
        <end position="319"/>
    </location>
</feature>
<organism evidence="6 7">
    <name type="scientific">Perkinsus chesapeaki</name>
    <name type="common">Clam parasite</name>
    <name type="synonym">Perkinsus andrewsi</name>
    <dbReference type="NCBI Taxonomy" id="330153"/>
    <lineage>
        <taxon>Eukaryota</taxon>
        <taxon>Sar</taxon>
        <taxon>Alveolata</taxon>
        <taxon>Perkinsozoa</taxon>
        <taxon>Perkinsea</taxon>
        <taxon>Perkinsida</taxon>
        <taxon>Perkinsidae</taxon>
        <taxon>Perkinsus</taxon>
    </lineage>
</organism>
<keyword evidence="1" id="KW-0694">RNA-binding</keyword>
<gene>
    <name evidence="6" type="primary">U2SURP_1</name>
    <name evidence="6" type="ORF">FOL47_003247</name>
</gene>
<evidence type="ECO:0000256" key="3">
    <source>
        <dbReference type="SAM" id="MobiDB-lite"/>
    </source>
</evidence>